<organism evidence="1 2">
    <name type="scientific">Pseudomonas amygdali pv. lachrymans str. M301315</name>
    <dbReference type="NCBI Taxonomy" id="629260"/>
    <lineage>
        <taxon>Bacteria</taxon>
        <taxon>Pseudomonadati</taxon>
        <taxon>Pseudomonadota</taxon>
        <taxon>Gammaproteobacteria</taxon>
        <taxon>Pseudomonadales</taxon>
        <taxon>Pseudomonadaceae</taxon>
        <taxon>Pseudomonas</taxon>
        <taxon>Pseudomonas amygdali</taxon>
    </lineage>
</organism>
<dbReference type="Proteomes" id="UP000006426">
    <property type="component" value="Plasmid pmppla107"/>
</dbReference>
<geneLocation type="plasmid" evidence="2">
    <name>pmppla107</name>
</geneLocation>
<dbReference type="EMBL" id="CP031226">
    <property type="protein sequence ID" value="AXH59896.1"/>
    <property type="molecule type" value="Genomic_DNA"/>
</dbReference>
<name>A0AAD0PW98_PSEAV</name>
<sequence length="103" mass="11313">MIGMASVRSAADIRSWLDDNDPDFSGHGKSFANTVRFWNGIRESLRFFQADQQLRSKLVARQVMSEASAKPHVNVGYLASFVPSSAGGGKLNRLVLAIRCATR</sequence>
<protein>
    <submittedName>
        <fullName evidence="1">Uncharacterized protein</fullName>
    </submittedName>
</protein>
<gene>
    <name evidence="1" type="ORF">PLA107_032235</name>
</gene>
<accession>A0AAD0PW98</accession>
<keyword evidence="1" id="KW-0614">Plasmid</keyword>
<proteinExistence type="predicted"/>
<evidence type="ECO:0000313" key="1">
    <source>
        <dbReference type="EMBL" id="AXH59896.1"/>
    </source>
</evidence>
<dbReference type="AlphaFoldDB" id="A0AAD0PW98"/>
<evidence type="ECO:0000313" key="2">
    <source>
        <dbReference type="Proteomes" id="UP000006426"/>
    </source>
</evidence>
<reference evidence="1 2" key="1">
    <citation type="journal article" date="2011" name="PLoS Pathog.">
        <title>Dynamic evolution of pathogenicity revealed by sequencing and comparative genomics of 19 Pseudomonas syringae isolates.</title>
        <authorList>
            <person name="Baltrus D.A."/>
            <person name="Nishimura M.T."/>
            <person name="Romanchuk A."/>
            <person name="Chang J.H."/>
            <person name="Mukhtar M.S."/>
            <person name="Cherkis K."/>
            <person name="Roach J."/>
            <person name="Grant S.R."/>
            <person name="Jones C.D."/>
            <person name="Dangl J.L."/>
        </authorList>
    </citation>
    <scope>NUCLEOTIDE SEQUENCE [LARGE SCALE GENOMIC DNA]</scope>
    <source>
        <strain evidence="1 2">M301315</strain>
    </source>
</reference>